<dbReference type="Gene3D" id="1.10.1040.10">
    <property type="entry name" value="N-(1-d-carboxylethyl)-l-norvaline Dehydrogenase, domain 2"/>
    <property type="match status" value="1"/>
</dbReference>
<sequence>MKISRVGIIGGGTMGSGIAEVCARAGLQTIVVDVDDAAVARASDKIQKSLERAYKKGLLSQDQQASAFANLQFATSLDSLGEVDLAIESVIEHEEEKIEVFQRLDKVCPSGAILVSNTSSIPIVTLAKATSRPDRVAGLHFFNPAPVQPLVEIINGLTTSTETTDALDSFSRDVLGKHVVRCGDRAGFVVNMLLVPFLLAAMRMCESGFATPEDIDNGMKYGCAHPMGPLELSDLIGLDTIKAVADVLYGEFNEPLYAPPPMLKRMVSAGLLGRKSGRGFFTYDK</sequence>
<gene>
    <name evidence="4" type="ORF">UFOPK2754_01276</name>
    <name evidence="5" type="ORF">UFOPK3139_00233</name>
    <name evidence="6" type="ORF">UFOPK3543_01008</name>
    <name evidence="7" type="ORF">UFOPK3967_01776</name>
</gene>
<evidence type="ECO:0000256" key="1">
    <source>
        <dbReference type="ARBA" id="ARBA00023002"/>
    </source>
</evidence>
<organism evidence="6">
    <name type="scientific">freshwater metagenome</name>
    <dbReference type="NCBI Taxonomy" id="449393"/>
    <lineage>
        <taxon>unclassified sequences</taxon>
        <taxon>metagenomes</taxon>
        <taxon>ecological metagenomes</taxon>
    </lineage>
</organism>
<keyword evidence="1" id="KW-0560">Oxidoreductase</keyword>
<feature type="domain" description="3-hydroxyacyl-CoA dehydrogenase NAD binding" evidence="3">
    <location>
        <begin position="6"/>
        <end position="184"/>
    </location>
</feature>
<dbReference type="GO" id="GO:0008691">
    <property type="term" value="F:3-hydroxybutyryl-CoA dehydrogenase activity"/>
    <property type="evidence" value="ECO:0007669"/>
    <property type="project" value="TreeGrafter"/>
</dbReference>
<dbReference type="EMBL" id="CAFBOS010000111">
    <property type="protein sequence ID" value="CAB5003308.1"/>
    <property type="molecule type" value="Genomic_DNA"/>
</dbReference>
<evidence type="ECO:0000259" key="3">
    <source>
        <dbReference type="Pfam" id="PF02737"/>
    </source>
</evidence>
<dbReference type="InterPro" id="IPR013328">
    <property type="entry name" value="6PGD_dom2"/>
</dbReference>
<accession>A0A6J7GAC2</accession>
<protein>
    <submittedName>
        <fullName evidence="6">Unannotated protein</fullName>
    </submittedName>
</protein>
<proteinExistence type="predicted"/>
<dbReference type="InterPro" id="IPR006176">
    <property type="entry name" value="3-OHacyl-CoA_DH_NAD-bd"/>
</dbReference>
<dbReference type="AlphaFoldDB" id="A0A6J7GAC2"/>
<dbReference type="InterPro" id="IPR006108">
    <property type="entry name" value="3HC_DH_C"/>
</dbReference>
<dbReference type="SUPFAM" id="SSF48179">
    <property type="entry name" value="6-phosphogluconate dehydrogenase C-terminal domain-like"/>
    <property type="match status" value="1"/>
</dbReference>
<dbReference type="Pfam" id="PF00725">
    <property type="entry name" value="3HCDH"/>
    <property type="match status" value="1"/>
</dbReference>
<dbReference type="InterPro" id="IPR022694">
    <property type="entry name" value="3-OHacyl-CoA_DH"/>
</dbReference>
<evidence type="ECO:0000313" key="6">
    <source>
        <dbReference type="EMBL" id="CAB4903704.1"/>
    </source>
</evidence>
<name>A0A6J7GAC2_9ZZZZ</name>
<dbReference type="SUPFAM" id="SSF51735">
    <property type="entry name" value="NAD(P)-binding Rossmann-fold domains"/>
    <property type="match status" value="1"/>
</dbReference>
<dbReference type="PIRSF" id="PIRSF000105">
    <property type="entry name" value="HCDH"/>
    <property type="match status" value="1"/>
</dbReference>
<dbReference type="InterPro" id="IPR008927">
    <property type="entry name" value="6-PGluconate_DH-like_C_sf"/>
</dbReference>
<dbReference type="NCBIfam" id="NF005875">
    <property type="entry name" value="PRK07819.1"/>
    <property type="match status" value="1"/>
</dbReference>
<feature type="domain" description="3-hydroxyacyl-CoA dehydrogenase C-terminal" evidence="2">
    <location>
        <begin position="187"/>
        <end position="283"/>
    </location>
</feature>
<dbReference type="Pfam" id="PF02737">
    <property type="entry name" value="3HCDH_N"/>
    <property type="match status" value="1"/>
</dbReference>
<dbReference type="GO" id="GO:0070403">
    <property type="term" value="F:NAD+ binding"/>
    <property type="evidence" value="ECO:0007669"/>
    <property type="project" value="InterPro"/>
</dbReference>
<evidence type="ECO:0000259" key="2">
    <source>
        <dbReference type="Pfam" id="PF00725"/>
    </source>
</evidence>
<reference evidence="6" key="1">
    <citation type="submission" date="2020-05" db="EMBL/GenBank/DDBJ databases">
        <authorList>
            <person name="Chiriac C."/>
            <person name="Salcher M."/>
            <person name="Ghai R."/>
            <person name="Kavagutti S V."/>
        </authorList>
    </citation>
    <scope>NUCLEOTIDE SEQUENCE</scope>
</reference>
<dbReference type="EMBL" id="CAFBMH010000027">
    <property type="protein sequence ID" value="CAB4903704.1"/>
    <property type="molecule type" value="Genomic_DNA"/>
</dbReference>
<dbReference type="FunFam" id="3.40.50.720:FF:000009">
    <property type="entry name" value="Fatty oxidation complex, alpha subunit"/>
    <property type="match status" value="1"/>
</dbReference>
<dbReference type="EMBL" id="CAFABA010000005">
    <property type="protein sequence ID" value="CAB4814229.1"/>
    <property type="molecule type" value="Genomic_DNA"/>
</dbReference>
<dbReference type="PANTHER" id="PTHR48075:SF9">
    <property type="entry name" value="3-HYDROXYBUTYRYL-COA DEHYDROGENASE"/>
    <property type="match status" value="1"/>
</dbReference>
<dbReference type="GO" id="GO:0006635">
    <property type="term" value="P:fatty acid beta-oxidation"/>
    <property type="evidence" value="ECO:0007669"/>
    <property type="project" value="TreeGrafter"/>
</dbReference>
<dbReference type="EMBL" id="CAEZYR010000040">
    <property type="protein sequence ID" value="CAB4742560.1"/>
    <property type="molecule type" value="Genomic_DNA"/>
</dbReference>
<evidence type="ECO:0000313" key="4">
    <source>
        <dbReference type="EMBL" id="CAB4742560.1"/>
    </source>
</evidence>
<evidence type="ECO:0000313" key="5">
    <source>
        <dbReference type="EMBL" id="CAB4814229.1"/>
    </source>
</evidence>
<evidence type="ECO:0000313" key="7">
    <source>
        <dbReference type="EMBL" id="CAB5003308.1"/>
    </source>
</evidence>
<dbReference type="InterPro" id="IPR036291">
    <property type="entry name" value="NAD(P)-bd_dom_sf"/>
</dbReference>
<dbReference type="PANTHER" id="PTHR48075">
    <property type="entry name" value="3-HYDROXYACYL-COA DEHYDROGENASE FAMILY PROTEIN"/>
    <property type="match status" value="1"/>
</dbReference>
<dbReference type="Gene3D" id="3.40.50.720">
    <property type="entry name" value="NAD(P)-binding Rossmann-like Domain"/>
    <property type="match status" value="1"/>
</dbReference>